<dbReference type="RefSeq" id="WP_067555384.1">
    <property type="nucleotide sequence ID" value="NZ_CAMTMS010000007.1"/>
</dbReference>
<reference evidence="2 4" key="1">
    <citation type="journal article" date="2016" name="Gut Pathog.">
        <title>Whole genome sequencing of "Faecalibaculum rodentium" ALO17, isolated from C57BL/6J laboratory mouse feces.</title>
        <authorList>
            <person name="Lim S."/>
            <person name="Chang D.H."/>
            <person name="Ahn S."/>
            <person name="Kim B.C."/>
        </authorList>
    </citation>
    <scope>NUCLEOTIDE SEQUENCE [LARGE SCALE GENOMIC DNA]</scope>
    <source>
        <strain evidence="2 4">Alo17</strain>
    </source>
</reference>
<name>A0A140DT09_9FIRM</name>
<dbReference type="EMBL" id="MPJZ01000098">
    <property type="protein sequence ID" value="OLU43595.1"/>
    <property type="molecule type" value="Genomic_DNA"/>
</dbReference>
<evidence type="ECO:0000313" key="3">
    <source>
        <dbReference type="EMBL" id="OLU43595.1"/>
    </source>
</evidence>
<sequence>MATVKGWSISASASQAISYILDLKNSEEKTTGGYLVYSSDARNGPPQLASTTWKVWREKRRKKTGKEAKVKAYHFVQSFEPGSVTPEEVFDISKEWADKITEGKYPYVLAVHTDKPHLHSHILVHPYQNGTGKGWDIFWKNDLQHFRQISDAVCREHGLGVLPQQSPKSRSYYEWMADFNDTQQSTVKKVIEYLAPRSGSYQSFKDILRKLDFSVEDGSLDNNSKDGDPSVFSFTANRVLLDKERTTDTTYYLRIPKSQTYVQIPAAAVRWHRNKQTMKVTLPMEADFPAYRYGKESRVSVADLSEHFDKQMAQKKRSGLRIKPPGAQRYLKTKYMETANGQPLDLDSVKLMTSQGRLSPQMKKLLTTDSLKAIHEMRTEIYRQAGINTIPMNQPWKKRDAWLNYVGQRAENTWQRLEWERHMRTQMRSLPFLRDNRCQIAEEIRKLNQTIEDIQTCIGEMEIQMIESDSDTPEHIERYKKENLMPLEDARDKLIKELGPLDKEIRELERYEKYQENRKEEKAR</sequence>
<dbReference type="Proteomes" id="UP000186758">
    <property type="component" value="Unassembled WGS sequence"/>
</dbReference>
<dbReference type="Pfam" id="PF03432">
    <property type="entry name" value="Relaxase"/>
    <property type="match status" value="1"/>
</dbReference>
<dbReference type="EMBL" id="CP011391">
    <property type="protein sequence ID" value="AMK53786.1"/>
    <property type="molecule type" value="Genomic_DNA"/>
</dbReference>
<evidence type="ECO:0000259" key="1">
    <source>
        <dbReference type="Pfam" id="PF03432"/>
    </source>
</evidence>
<accession>A0A140DT09</accession>
<evidence type="ECO:0000313" key="2">
    <source>
        <dbReference type="EMBL" id="AMK53786.1"/>
    </source>
</evidence>
<dbReference type="GeneID" id="78477472"/>
<keyword evidence="4" id="KW-1185">Reference proteome</keyword>
<proteinExistence type="predicted"/>
<evidence type="ECO:0000313" key="5">
    <source>
        <dbReference type="Proteomes" id="UP000186758"/>
    </source>
</evidence>
<dbReference type="InterPro" id="IPR005094">
    <property type="entry name" value="Endonuclease_MobA/VirD2"/>
</dbReference>
<dbReference type="AlphaFoldDB" id="A0A140DT09"/>
<dbReference type="Proteomes" id="UP000069771">
    <property type="component" value="Chromosome"/>
</dbReference>
<dbReference type="KEGG" id="fro:AALO17_06520"/>
<dbReference type="OrthoDB" id="9763513at2"/>
<evidence type="ECO:0000313" key="4">
    <source>
        <dbReference type="Proteomes" id="UP000069771"/>
    </source>
</evidence>
<reference evidence="3 5" key="2">
    <citation type="submission" date="2016-11" db="EMBL/GenBank/DDBJ databases">
        <title>Description of two novel members of the family Erysipelotrichaceae: Ileibacterium lipovorans gen. nov., sp. nov. and Dubosiella newyorkensis, gen. nov., sp. nov.</title>
        <authorList>
            <person name="Cox L.M."/>
            <person name="Sohn J."/>
            <person name="Tyrrell K.L."/>
            <person name="Citron D.M."/>
            <person name="Lawson P.A."/>
            <person name="Patel N.B."/>
            <person name="Iizumi T."/>
            <person name="Perez-Perez G.I."/>
            <person name="Goldstein E.J."/>
            <person name="Blaser M.J."/>
        </authorList>
    </citation>
    <scope>NUCLEOTIDE SEQUENCE [LARGE SCALE GENOMIC DNA]</scope>
    <source>
        <strain evidence="3 5">NYU-BL-K8</strain>
    </source>
</reference>
<feature type="domain" description="MobA/VirD2-like nuclease" evidence="1">
    <location>
        <begin position="29"/>
        <end position="159"/>
    </location>
</feature>
<dbReference type="STRING" id="1702221.AALO17_06520"/>
<protein>
    <recommendedName>
        <fullName evidence="1">MobA/VirD2-like nuclease domain-containing protein</fullName>
    </recommendedName>
</protein>
<organism evidence="2 4">
    <name type="scientific">Faecalibaculum rodentium</name>
    <dbReference type="NCBI Taxonomy" id="1702221"/>
    <lineage>
        <taxon>Bacteria</taxon>
        <taxon>Bacillati</taxon>
        <taxon>Bacillota</taxon>
        <taxon>Erysipelotrichia</taxon>
        <taxon>Erysipelotrichales</taxon>
        <taxon>Erysipelotrichaceae</taxon>
        <taxon>Faecalibaculum</taxon>
    </lineage>
</organism>
<gene>
    <name evidence="2" type="ORF">AALO17_06520</name>
    <name evidence="3" type="ORF">BO223_11530</name>
</gene>
<dbReference type="PATRIC" id="fig|1702221.3.peg.628"/>